<comment type="caution">
    <text evidence="6">The sequence shown here is derived from an EMBL/GenBank/DDBJ whole genome shotgun (WGS) entry which is preliminary data.</text>
</comment>
<dbReference type="GO" id="GO:0016567">
    <property type="term" value="P:protein ubiquitination"/>
    <property type="evidence" value="ECO:0007669"/>
    <property type="project" value="TreeGrafter"/>
</dbReference>
<keyword evidence="1 3" id="KW-0863">Zinc-finger</keyword>
<feature type="region of interest" description="Disordered" evidence="4">
    <location>
        <begin position="141"/>
        <end position="160"/>
    </location>
</feature>
<dbReference type="PROSITE" id="PS50089">
    <property type="entry name" value="ZF_RING_2"/>
    <property type="match status" value="1"/>
</dbReference>
<dbReference type="EMBL" id="CAJNOU010001355">
    <property type="protein sequence ID" value="CAF1191654.1"/>
    <property type="molecule type" value="Genomic_DNA"/>
</dbReference>
<evidence type="ECO:0000313" key="6">
    <source>
        <dbReference type="EMBL" id="CAF1191654.1"/>
    </source>
</evidence>
<evidence type="ECO:0000313" key="7">
    <source>
        <dbReference type="Proteomes" id="UP000663889"/>
    </source>
</evidence>
<keyword evidence="2" id="KW-0862">Zinc</keyword>
<dbReference type="InterPro" id="IPR001841">
    <property type="entry name" value="Znf_RING"/>
</dbReference>
<evidence type="ECO:0000256" key="3">
    <source>
        <dbReference type="PROSITE-ProRule" id="PRU00175"/>
    </source>
</evidence>
<sequence>MAENQNNSSSKRYNSINNEQNRTNSNHEQLIPISIEYLSTPITISNKRCRRSSITNEQSLSTQLCSNNQDFIYDRNLTMTPIIGTRKRSAQDDLVAFTTHQFLQEHEQYTHKRARYENSNSIELENQPPRLTNKRRSLFFHQQQQQQQQQQEDHLSSTWNNHQTTNDISLFFNDIPSSLSHPTITTYHRINSVPNHEHNLSDQYSSLLTEQHHHHHSSIFHNNNNSLITSNQKSTIPKSSKTNIRLLSPQLNSSSPLRTTNFLFDNKQQTIIRTGNISPAHSDSSSESTSTCSSDEQLHHHHYHIYQPQPWRTYRERENYEQLLDLAEKLSDPNRFNKVDIQQFFSYRYKIPTISSKQTACVICMSHFKNGQHIRVLPCQHEYHSKCIARWFAMNSSCPICRRDNFLSSC</sequence>
<evidence type="ECO:0000256" key="2">
    <source>
        <dbReference type="ARBA" id="ARBA00022833"/>
    </source>
</evidence>
<dbReference type="AlphaFoldDB" id="A0A814VPP6"/>
<evidence type="ECO:0000259" key="5">
    <source>
        <dbReference type="PROSITE" id="PS50089"/>
    </source>
</evidence>
<reference evidence="6" key="1">
    <citation type="submission" date="2021-02" db="EMBL/GenBank/DDBJ databases">
        <authorList>
            <person name="Nowell W R."/>
        </authorList>
    </citation>
    <scope>NUCLEOTIDE SEQUENCE</scope>
</reference>
<protein>
    <recommendedName>
        <fullName evidence="5">RING-type domain-containing protein</fullName>
    </recommendedName>
</protein>
<feature type="domain" description="RING-type" evidence="5">
    <location>
        <begin position="361"/>
        <end position="402"/>
    </location>
</feature>
<proteinExistence type="predicted"/>
<evidence type="ECO:0000256" key="1">
    <source>
        <dbReference type="ARBA" id="ARBA00022771"/>
    </source>
</evidence>
<dbReference type="Gene3D" id="3.30.40.10">
    <property type="entry name" value="Zinc/RING finger domain, C3HC4 (zinc finger)"/>
    <property type="match status" value="1"/>
</dbReference>
<dbReference type="Proteomes" id="UP000663889">
    <property type="component" value="Unassembled WGS sequence"/>
</dbReference>
<dbReference type="PANTHER" id="PTHR46171:SF3">
    <property type="entry name" value="GH10160P"/>
    <property type="match status" value="1"/>
</dbReference>
<accession>A0A814VPP6</accession>
<organism evidence="6 7">
    <name type="scientific">Rotaria sordida</name>
    <dbReference type="NCBI Taxonomy" id="392033"/>
    <lineage>
        <taxon>Eukaryota</taxon>
        <taxon>Metazoa</taxon>
        <taxon>Spiralia</taxon>
        <taxon>Gnathifera</taxon>
        <taxon>Rotifera</taxon>
        <taxon>Eurotatoria</taxon>
        <taxon>Bdelloidea</taxon>
        <taxon>Philodinida</taxon>
        <taxon>Philodinidae</taxon>
        <taxon>Rotaria</taxon>
    </lineage>
</organism>
<dbReference type="InterPro" id="IPR013083">
    <property type="entry name" value="Znf_RING/FYVE/PHD"/>
</dbReference>
<evidence type="ECO:0000256" key="4">
    <source>
        <dbReference type="SAM" id="MobiDB-lite"/>
    </source>
</evidence>
<keyword evidence="1 3" id="KW-0479">Metal-binding</keyword>
<dbReference type="Pfam" id="PF13639">
    <property type="entry name" value="zf-RING_2"/>
    <property type="match status" value="1"/>
</dbReference>
<dbReference type="GO" id="GO:0008270">
    <property type="term" value="F:zinc ion binding"/>
    <property type="evidence" value="ECO:0007669"/>
    <property type="project" value="UniProtKB-KW"/>
</dbReference>
<dbReference type="SMART" id="SM00184">
    <property type="entry name" value="RING"/>
    <property type="match status" value="1"/>
</dbReference>
<dbReference type="SUPFAM" id="SSF57850">
    <property type="entry name" value="RING/U-box"/>
    <property type="match status" value="1"/>
</dbReference>
<gene>
    <name evidence="6" type="ORF">SEV965_LOCUS20629</name>
</gene>
<feature type="region of interest" description="Disordered" evidence="4">
    <location>
        <begin position="1"/>
        <end position="25"/>
    </location>
</feature>
<dbReference type="GO" id="GO:0061630">
    <property type="term" value="F:ubiquitin protein ligase activity"/>
    <property type="evidence" value="ECO:0007669"/>
    <property type="project" value="TreeGrafter"/>
</dbReference>
<name>A0A814VPP6_9BILA</name>
<dbReference type="PANTHER" id="PTHR46171">
    <property type="entry name" value="GH10160P"/>
    <property type="match status" value="1"/>
</dbReference>